<proteinExistence type="predicted"/>
<dbReference type="EMBL" id="CP024848">
    <property type="protein sequence ID" value="AXI10968.1"/>
    <property type="molecule type" value="Genomic_DNA"/>
</dbReference>
<dbReference type="KEGG" id="ocn:CUC15_19435"/>
<keyword evidence="2" id="KW-1185">Reference proteome</keyword>
<dbReference type="Proteomes" id="UP000253908">
    <property type="component" value="Chromosome"/>
</dbReference>
<evidence type="ECO:0000313" key="1">
    <source>
        <dbReference type="EMBL" id="AXI10968.1"/>
    </source>
</evidence>
<dbReference type="AlphaFoldDB" id="A0A345PLT8"/>
<sequence>MNLKEEQEFKPSYSVGEVEFKVIDLERQVKLKDFGDLEKIEAILRQNHISFEQKDKGSIQLKDPSENPIIITAK</sequence>
<evidence type="ECO:0000313" key="2">
    <source>
        <dbReference type="Proteomes" id="UP000253908"/>
    </source>
</evidence>
<dbReference type="RefSeq" id="WP_114918252.1">
    <property type="nucleotide sequence ID" value="NZ_CP024848.1"/>
</dbReference>
<organism evidence="1 2">
    <name type="scientific">Oceanobacillus zhaokaii</name>
    <dbReference type="NCBI Taxonomy" id="2052660"/>
    <lineage>
        <taxon>Bacteria</taxon>
        <taxon>Bacillati</taxon>
        <taxon>Bacillota</taxon>
        <taxon>Bacilli</taxon>
        <taxon>Bacillales</taxon>
        <taxon>Bacillaceae</taxon>
        <taxon>Oceanobacillus</taxon>
    </lineage>
</organism>
<name>A0A345PLT8_9BACI</name>
<reference evidence="2" key="1">
    <citation type="submission" date="2017-11" db="EMBL/GenBank/DDBJ databases">
        <authorList>
            <person name="Zhu W."/>
        </authorList>
    </citation>
    <scope>NUCLEOTIDE SEQUENCE [LARGE SCALE GENOMIC DNA]</scope>
    <source>
        <strain evidence="2">160</strain>
    </source>
</reference>
<gene>
    <name evidence="1" type="ORF">CUC15_19435</name>
</gene>
<protein>
    <submittedName>
        <fullName evidence="1">Uncharacterized protein</fullName>
    </submittedName>
</protein>
<accession>A0A345PLT8</accession>